<dbReference type="EMBL" id="MU155237">
    <property type="protein sequence ID" value="KAF9478323.1"/>
    <property type="molecule type" value="Genomic_DNA"/>
</dbReference>
<gene>
    <name evidence="1" type="ORF">BDN70DRAFT_49308</name>
</gene>
<organism evidence="1 2">
    <name type="scientific">Pholiota conissans</name>
    <dbReference type="NCBI Taxonomy" id="109636"/>
    <lineage>
        <taxon>Eukaryota</taxon>
        <taxon>Fungi</taxon>
        <taxon>Dikarya</taxon>
        <taxon>Basidiomycota</taxon>
        <taxon>Agaricomycotina</taxon>
        <taxon>Agaricomycetes</taxon>
        <taxon>Agaricomycetidae</taxon>
        <taxon>Agaricales</taxon>
        <taxon>Agaricineae</taxon>
        <taxon>Strophariaceae</taxon>
        <taxon>Pholiota</taxon>
    </lineage>
</organism>
<dbReference type="AlphaFoldDB" id="A0A9P5YYY6"/>
<protein>
    <submittedName>
        <fullName evidence="1">Uncharacterized protein</fullName>
    </submittedName>
</protein>
<dbReference type="Proteomes" id="UP000807469">
    <property type="component" value="Unassembled WGS sequence"/>
</dbReference>
<accession>A0A9P5YYY6</accession>
<proteinExistence type="predicted"/>
<keyword evidence="2" id="KW-1185">Reference proteome</keyword>
<name>A0A9P5YYY6_9AGAR</name>
<evidence type="ECO:0000313" key="1">
    <source>
        <dbReference type="EMBL" id="KAF9478323.1"/>
    </source>
</evidence>
<reference evidence="1" key="1">
    <citation type="submission" date="2020-11" db="EMBL/GenBank/DDBJ databases">
        <authorList>
            <consortium name="DOE Joint Genome Institute"/>
            <person name="Ahrendt S."/>
            <person name="Riley R."/>
            <person name="Andreopoulos W."/>
            <person name="Labutti K."/>
            <person name="Pangilinan J."/>
            <person name="Ruiz-Duenas F.J."/>
            <person name="Barrasa J.M."/>
            <person name="Sanchez-Garcia M."/>
            <person name="Camarero S."/>
            <person name="Miyauchi S."/>
            <person name="Serrano A."/>
            <person name="Linde D."/>
            <person name="Babiker R."/>
            <person name="Drula E."/>
            <person name="Ayuso-Fernandez I."/>
            <person name="Pacheco R."/>
            <person name="Padilla G."/>
            <person name="Ferreira P."/>
            <person name="Barriuso J."/>
            <person name="Kellner H."/>
            <person name="Castanera R."/>
            <person name="Alfaro M."/>
            <person name="Ramirez L."/>
            <person name="Pisabarro A.G."/>
            <person name="Kuo A."/>
            <person name="Tritt A."/>
            <person name="Lipzen A."/>
            <person name="He G."/>
            <person name="Yan M."/>
            <person name="Ng V."/>
            <person name="Cullen D."/>
            <person name="Martin F."/>
            <person name="Rosso M.-N."/>
            <person name="Henrissat B."/>
            <person name="Hibbett D."/>
            <person name="Martinez A.T."/>
            <person name="Grigoriev I.V."/>
        </authorList>
    </citation>
    <scope>NUCLEOTIDE SEQUENCE</scope>
    <source>
        <strain evidence="1">CIRM-BRFM 674</strain>
    </source>
</reference>
<comment type="caution">
    <text evidence="1">The sequence shown here is derived from an EMBL/GenBank/DDBJ whole genome shotgun (WGS) entry which is preliminary data.</text>
</comment>
<evidence type="ECO:0000313" key="2">
    <source>
        <dbReference type="Proteomes" id="UP000807469"/>
    </source>
</evidence>
<sequence>MKPEYTLGRNYIVKTPSNSTRAPANRARVAIAALNLPLPPSSEGRLKHAIRRPSSIPLAPFSHILLLSAVLARSEGLIMTLILVTCVVLTKQRVERSSAPDSPSKRHRTATHNRYARRAAFLSKRITGFVGVGF</sequence>